<comment type="similarity">
    <text evidence="2 5">Belongs to the MET18/MMS19 family.</text>
</comment>
<comment type="function">
    <text evidence="5">Key component of the cytosolic iron-sulfur protein assembly (CIA) complex, a multiprotein complex that mediates the incorporation of iron-sulfur cluster into apoproteins specifically involved in DNA metabolism and genomic integrity. In the CIA complex, MMS19 acts as an adapter between early-acting CIA components and a subset of cellular target iron-sulfur proteins.</text>
</comment>
<evidence type="ECO:0000259" key="7">
    <source>
        <dbReference type="Pfam" id="PF14500"/>
    </source>
</evidence>
<comment type="subcellular location">
    <subcellularLocation>
        <location evidence="1 5">Nucleus</location>
    </subcellularLocation>
</comment>
<sequence length="1003" mass="110867">MDPSAKYNAQVHEYMISRDQSETASIAASLASAISSDKIKLVQLVQFLGDYLTDEKSDTRASAIACIAQTIAALPTDKLAKSQVSVILSFFSDRLDDSESIKPVLQGLLALIPQSAFSSSMTLSLLDSIKSNTTPRQYPQVARFSLFSILESLFSKFPSYIESIPDTFITTFLHVTTGEKDPRNLIKSFNLSYSILSNQSFQQSLPKYALKLFDVSFCYFPITFEPPKNDPYGITSKDLKDALRKALAANGLFADHIFSSLMDKMASSSPKIKSDALETIVDCIQNYRPEYLVPLWRDIWDGLKYEVLHGSEQDSQDLSLQALRTLAISIEDHNEDYLVAVINETKDTILDTTNKKSLAAATLAAGIAQGSLGIYKQIASQTLAPALDNALKSLTLTAQKHLLTICQTYITAAKDLPQALISFKDAFIEFFTKSLMSTSETETEVRVLAVSNLTLLIRTTDYLTSQEVGLIVQYFDEIIFSSQNNKPLSDAVLDSLVQVASHHEQSILSITYPFFLSKLPDSDASEEDQLAIGTILTALSKTAVSRNIFEVLSFRLLNKLDLVIADSSSKYPLAIFSTIAAVLKRMLESHPQDALIYVKQLAPLIVQRFLKQKSLSTDPHVIISASLSLLYISKALQPEQQIDFVQSLFNLFWFNKQSPLGTPPQDFTPLKSTPSALTTLFLYGLVPVSPKATIPEEITQVLPTIVTNSVTILSTTQDVHLRLTYLRLIALLFNKWIPTFAAEFVDPLKKTVTTDTSALEVLFWITKALVIRTDAFGFTLVQYILTLLQTDLVGVRASKLAEVLVSDDGVLNKENGAVVRLLYKQRLFVLVIDPLVQGFESAPSSSIKVNYLVALAGILRHMPSSVLSAYVPKFFRLLLQSLSIPNARVREASINTITSTLLSSDSSTSPVAETISQHLSTLVPQLLDATNSANEASPQVRVAALRCLDSFVDTLPRVRVVPHVKTVQRGLAVALDDGRRGVRRVAVVTRQKYFELKDNEDEE</sequence>
<evidence type="ECO:0000256" key="2">
    <source>
        <dbReference type="ARBA" id="ARBA00009340"/>
    </source>
</evidence>
<evidence type="ECO:0000259" key="6">
    <source>
        <dbReference type="Pfam" id="PF12460"/>
    </source>
</evidence>
<dbReference type="RefSeq" id="XP_031855175.1">
    <property type="nucleotide sequence ID" value="XM_031999284.1"/>
</dbReference>
<dbReference type="GO" id="GO:0006281">
    <property type="term" value="P:DNA repair"/>
    <property type="evidence" value="ECO:0007669"/>
    <property type="project" value="UniProtKB-UniRule"/>
</dbReference>
<protein>
    <recommendedName>
        <fullName evidence="5">MMS19 nucleotide excision repair protein</fullName>
    </recommendedName>
</protein>
<name>A0A5E8BVC1_9ASCO</name>
<feature type="domain" description="MMS19 N-terminal" evidence="7">
    <location>
        <begin position="45"/>
        <end position="309"/>
    </location>
</feature>
<evidence type="ECO:0000256" key="5">
    <source>
        <dbReference type="RuleBase" id="RU367072"/>
    </source>
</evidence>
<evidence type="ECO:0000313" key="8">
    <source>
        <dbReference type="EMBL" id="VVT55383.1"/>
    </source>
</evidence>
<organism evidence="8 9">
    <name type="scientific">Magnusiomyces paraingens</name>
    <dbReference type="NCBI Taxonomy" id="2606893"/>
    <lineage>
        <taxon>Eukaryota</taxon>
        <taxon>Fungi</taxon>
        <taxon>Dikarya</taxon>
        <taxon>Ascomycota</taxon>
        <taxon>Saccharomycotina</taxon>
        <taxon>Dipodascomycetes</taxon>
        <taxon>Dipodascales</taxon>
        <taxon>Dipodascaceae</taxon>
        <taxon>Magnusiomyces</taxon>
    </lineage>
</organism>
<keyword evidence="4 5" id="KW-0539">Nucleus</keyword>
<dbReference type="InterPro" id="IPR029240">
    <property type="entry name" value="MMS19_N"/>
</dbReference>
<dbReference type="OrthoDB" id="342900at2759"/>
<keyword evidence="3" id="KW-0677">Repeat</keyword>
<dbReference type="GO" id="GO:0005634">
    <property type="term" value="C:nucleus"/>
    <property type="evidence" value="ECO:0007669"/>
    <property type="project" value="UniProtKB-SubCell"/>
</dbReference>
<accession>A0A5E8BVC1</accession>
<dbReference type="PANTHER" id="PTHR12891:SF0">
    <property type="entry name" value="MMS19 NUCLEOTIDE EXCISION REPAIR PROTEIN HOMOLOG"/>
    <property type="match status" value="1"/>
</dbReference>
<dbReference type="GO" id="GO:0051604">
    <property type="term" value="P:protein maturation"/>
    <property type="evidence" value="ECO:0007669"/>
    <property type="project" value="UniProtKB-UniRule"/>
</dbReference>
<dbReference type="GO" id="GO:0016226">
    <property type="term" value="P:iron-sulfur cluster assembly"/>
    <property type="evidence" value="ECO:0007669"/>
    <property type="project" value="UniProtKB-UniRule"/>
</dbReference>
<evidence type="ECO:0000256" key="4">
    <source>
        <dbReference type="ARBA" id="ARBA00023242"/>
    </source>
</evidence>
<evidence type="ECO:0000256" key="1">
    <source>
        <dbReference type="ARBA" id="ARBA00004123"/>
    </source>
</evidence>
<keyword evidence="9" id="KW-1185">Reference proteome</keyword>
<dbReference type="GO" id="GO:0097361">
    <property type="term" value="C:cytosolic [4Fe-4S] assembly targeting complex"/>
    <property type="evidence" value="ECO:0007669"/>
    <property type="project" value="UniProtKB-UniRule"/>
</dbReference>
<dbReference type="EMBL" id="CABVLU010000003">
    <property type="protein sequence ID" value="VVT55383.1"/>
    <property type="molecule type" value="Genomic_DNA"/>
</dbReference>
<dbReference type="AlphaFoldDB" id="A0A5E8BVC1"/>
<dbReference type="InterPro" id="IPR011989">
    <property type="entry name" value="ARM-like"/>
</dbReference>
<dbReference type="InterPro" id="IPR039920">
    <property type="entry name" value="MMS19"/>
</dbReference>
<dbReference type="Pfam" id="PF14500">
    <property type="entry name" value="MMS19_N"/>
    <property type="match status" value="1"/>
</dbReference>
<dbReference type="Proteomes" id="UP000398389">
    <property type="component" value="Unassembled WGS sequence"/>
</dbReference>
<keyword evidence="5" id="KW-0227">DNA damage</keyword>
<gene>
    <name evidence="8" type="ORF">SAPINGB_P004569</name>
</gene>
<evidence type="ECO:0000313" key="9">
    <source>
        <dbReference type="Proteomes" id="UP000398389"/>
    </source>
</evidence>
<dbReference type="GeneID" id="43583384"/>
<dbReference type="InterPro" id="IPR024687">
    <property type="entry name" value="MMS19_C"/>
</dbReference>
<reference evidence="8 9" key="1">
    <citation type="submission" date="2019-09" db="EMBL/GenBank/DDBJ databases">
        <authorList>
            <person name="Brejova B."/>
        </authorList>
    </citation>
    <scope>NUCLEOTIDE SEQUENCE [LARGE SCALE GENOMIC DNA]</scope>
</reference>
<dbReference type="PANTHER" id="PTHR12891">
    <property type="entry name" value="DNA REPAIR/TRANSCRIPTION PROTEIN MET18/MMS19"/>
    <property type="match status" value="1"/>
</dbReference>
<evidence type="ECO:0000256" key="3">
    <source>
        <dbReference type="ARBA" id="ARBA00022737"/>
    </source>
</evidence>
<dbReference type="SUPFAM" id="SSF48371">
    <property type="entry name" value="ARM repeat"/>
    <property type="match status" value="2"/>
</dbReference>
<feature type="domain" description="MMS19 C-terminal" evidence="6">
    <location>
        <begin position="535"/>
        <end position="950"/>
    </location>
</feature>
<dbReference type="InterPro" id="IPR016024">
    <property type="entry name" value="ARM-type_fold"/>
</dbReference>
<proteinExistence type="inferred from homology"/>
<dbReference type="Pfam" id="PF12460">
    <property type="entry name" value="MMS19_C"/>
    <property type="match status" value="1"/>
</dbReference>
<dbReference type="Gene3D" id="1.25.10.10">
    <property type="entry name" value="Leucine-rich Repeat Variant"/>
    <property type="match status" value="2"/>
</dbReference>
<keyword evidence="5" id="KW-0234">DNA repair</keyword>